<keyword evidence="3" id="KW-1185">Reference proteome</keyword>
<dbReference type="PANTHER" id="PTHR42659">
    <property type="entry name" value="XANTHINE DEHYDROGENASE SUBUNIT C-RELATED"/>
    <property type="match status" value="1"/>
</dbReference>
<dbReference type="EMBL" id="JAGIOL010000001">
    <property type="protein sequence ID" value="MBP2436448.1"/>
    <property type="molecule type" value="Genomic_DNA"/>
</dbReference>
<dbReference type="InterPro" id="IPR016166">
    <property type="entry name" value="FAD-bd_PCMH"/>
</dbReference>
<dbReference type="Gene3D" id="3.30.465.10">
    <property type="match status" value="1"/>
</dbReference>
<dbReference type="InterPro" id="IPR036318">
    <property type="entry name" value="FAD-bd_PCMH-like_sf"/>
</dbReference>
<sequence length="266" mass="27725">MDLDTVTSYRRASTRADLALAPGETLLAGGTLLFSEQNPEVTGLVDLTSLGWPDIEETSTGLRIAATCTIARLVEYSRASIFPAATLFEDAAHALLASAKIWNMATVGGNIVQSYAAAAMVSMAVALDAEAEIWSPDGSNRRVPVAAIPADNGANTLAPGEILRAIDIPSGTLRSRTVLQKEALADFGRSGAVVTGRLDDNGAATFAVTAATTTPRIVRFVALPDAEQLATAVGAVGGWYTDPLGSADWRQAISVVLAERARKDLA</sequence>
<dbReference type="RefSeq" id="WP_165136345.1">
    <property type="nucleotide sequence ID" value="NZ_CP049253.1"/>
</dbReference>
<dbReference type="Proteomes" id="UP001519362">
    <property type="component" value="Unassembled WGS sequence"/>
</dbReference>
<organism evidence="2 3">
    <name type="scientific">Microbacterium amylolyticum</name>
    <dbReference type="NCBI Taxonomy" id="936337"/>
    <lineage>
        <taxon>Bacteria</taxon>
        <taxon>Bacillati</taxon>
        <taxon>Actinomycetota</taxon>
        <taxon>Actinomycetes</taxon>
        <taxon>Micrococcales</taxon>
        <taxon>Microbacteriaceae</taxon>
        <taxon>Microbacterium</taxon>
    </lineage>
</organism>
<dbReference type="PROSITE" id="PS51387">
    <property type="entry name" value="FAD_PCMH"/>
    <property type="match status" value="1"/>
</dbReference>
<dbReference type="InterPro" id="IPR051312">
    <property type="entry name" value="Diverse_Substr_Oxidored"/>
</dbReference>
<protein>
    <submittedName>
        <fullName evidence="2">CO/xanthine dehydrogenase FAD-binding subunit</fullName>
    </submittedName>
</protein>
<dbReference type="InterPro" id="IPR016169">
    <property type="entry name" value="FAD-bd_PCMH_sub2"/>
</dbReference>
<name>A0ABS4ZHG7_9MICO</name>
<comment type="caution">
    <text evidence="2">The sequence shown here is derived from an EMBL/GenBank/DDBJ whole genome shotgun (WGS) entry which is preliminary data.</text>
</comment>
<feature type="domain" description="FAD-binding PCMH-type" evidence="1">
    <location>
        <begin position="1"/>
        <end position="173"/>
    </location>
</feature>
<dbReference type="SUPFAM" id="SSF56176">
    <property type="entry name" value="FAD-binding/transporter-associated domain-like"/>
    <property type="match status" value="1"/>
</dbReference>
<proteinExistence type="predicted"/>
<evidence type="ECO:0000259" key="1">
    <source>
        <dbReference type="PROSITE" id="PS51387"/>
    </source>
</evidence>
<dbReference type="InterPro" id="IPR002346">
    <property type="entry name" value="Mopterin_DH_FAD-bd"/>
</dbReference>
<evidence type="ECO:0000313" key="2">
    <source>
        <dbReference type="EMBL" id="MBP2436448.1"/>
    </source>
</evidence>
<accession>A0ABS4ZHG7</accession>
<gene>
    <name evidence="2" type="ORF">JOF34_001034</name>
</gene>
<evidence type="ECO:0000313" key="3">
    <source>
        <dbReference type="Proteomes" id="UP001519362"/>
    </source>
</evidence>
<reference evidence="2 3" key="1">
    <citation type="submission" date="2021-03" db="EMBL/GenBank/DDBJ databases">
        <title>Sequencing the genomes of 1000 actinobacteria strains.</title>
        <authorList>
            <person name="Klenk H.-P."/>
        </authorList>
    </citation>
    <scope>NUCLEOTIDE SEQUENCE [LARGE SCALE GENOMIC DNA]</scope>
    <source>
        <strain evidence="2 3">DSM 24221</strain>
    </source>
</reference>
<dbReference type="Pfam" id="PF00941">
    <property type="entry name" value="FAD_binding_5"/>
    <property type="match status" value="1"/>
</dbReference>
<dbReference type="PANTHER" id="PTHR42659:SF9">
    <property type="entry name" value="XANTHINE DEHYDROGENASE FAD-BINDING SUBUNIT XDHB-RELATED"/>
    <property type="match status" value="1"/>
</dbReference>